<dbReference type="Pfam" id="PF08546">
    <property type="entry name" value="ApbA_C"/>
    <property type="match status" value="1"/>
</dbReference>
<evidence type="ECO:0000259" key="3">
    <source>
        <dbReference type="Pfam" id="PF08546"/>
    </source>
</evidence>
<dbReference type="PANTHER" id="PTHR43765:SF2">
    <property type="entry name" value="2-DEHYDROPANTOATE 2-REDUCTASE"/>
    <property type="match status" value="1"/>
</dbReference>
<accession>A0ABR2V1Y8</accession>
<sequence>MPENGKEEYMEALASLRLSEKIHIAGFTREARFIAHCLAGTPDLPPPQLLAHQRSSVDQWGASQRKLTLKTKEGLQTSHEVLIPHYIGKSKSRYGAERPRLKHVANLIISTVDKAVVPTLLSLRDSINQDTTICLLTPGMGVVEHLCKCVFPDPTTRPTFILAHSTHSIIRDPSNPDDQYSLQFVRGGKLALSGLLPETQENRTEVDTWDRIARRARTQHFLKLLYTVPGLNATGLPMSKFLHEKLPSMIFSCVADAISVALGFRYERIHEDKYGKRLWNNLFNETVAIISALPELEESPEIVEYFRGRNFSTEAMRYLQTQSGVSQWIHMVKSGHRLPLQNLNGWFVTKAKEAGVKSVYHRGMINMIRAKEAARAEELKMDMPLYHSPYMLDSDCMRDEDEAARPARRLVYTNK</sequence>
<evidence type="ECO:0000256" key="1">
    <source>
        <dbReference type="ARBA" id="ARBA00022857"/>
    </source>
</evidence>
<dbReference type="InterPro" id="IPR013328">
    <property type="entry name" value="6PGD_dom2"/>
</dbReference>
<name>A0ABR2V1Y8_9PEZI</name>
<keyword evidence="2" id="KW-0560">Oxidoreductase</keyword>
<reference evidence="4 5" key="1">
    <citation type="journal article" date="2024" name="J. Plant Pathol.">
        <title>Sequence and assembly of the genome of Seiridium unicorne, isolate CBS 538.82, causal agent of cypress canker disease.</title>
        <authorList>
            <person name="Scali E."/>
            <person name="Rocca G.D."/>
            <person name="Danti R."/>
            <person name="Garbelotto M."/>
            <person name="Barberini S."/>
            <person name="Baroncelli R."/>
            <person name="Emiliani G."/>
        </authorList>
    </citation>
    <scope>NUCLEOTIDE SEQUENCE [LARGE SCALE GENOMIC DNA]</scope>
    <source>
        <strain evidence="4 5">BM-138-508</strain>
    </source>
</reference>
<dbReference type="InterPro" id="IPR050838">
    <property type="entry name" value="Ketopantoate_reductase"/>
</dbReference>
<gene>
    <name evidence="4" type="ORF">SUNI508_01025</name>
</gene>
<dbReference type="Proteomes" id="UP001408356">
    <property type="component" value="Unassembled WGS sequence"/>
</dbReference>
<evidence type="ECO:0000313" key="4">
    <source>
        <dbReference type="EMBL" id="KAK9420934.1"/>
    </source>
</evidence>
<comment type="caution">
    <text evidence="4">The sequence shown here is derived from an EMBL/GenBank/DDBJ whole genome shotgun (WGS) entry which is preliminary data.</text>
</comment>
<protein>
    <recommendedName>
        <fullName evidence="3">Ketopantoate reductase C-terminal domain-containing protein</fullName>
    </recommendedName>
</protein>
<proteinExistence type="predicted"/>
<evidence type="ECO:0000313" key="5">
    <source>
        <dbReference type="Proteomes" id="UP001408356"/>
    </source>
</evidence>
<keyword evidence="1" id="KW-0521">NADP</keyword>
<dbReference type="PANTHER" id="PTHR43765">
    <property type="entry name" value="2-DEHYDROPANTOATE 2-REDUCTASE-RELATED"/>
    <property type="match status" value="1"/>
</dbReference>
<evidence type="ECO:0000256" key="2">
    <source>
        <dbReference type="ARBA" id="ARBA00023002"/>
    </source>
</evidence>
<keyword evidence="5" id="KW-1185">Reference proteome</keyword>
<organism evidence="4 5">
    <name type="scientific">Seiridium unicorne</name>
    <dbReference type="NCBI Taxonomy" id="138068"/>
    <lineage>
        <taxon>Eukaryota</taxon>
        <taxon>Fungi</taxon>
        <taxon>Dikarya</taxon>
        <taxon>Ascomycota</taxon>
        <taxon>Pezizomycotina</taxon>
        <taxon>Sordariomycetes</taxon>
        <taxon>Xylariomycetidae</taxon>
        <taxon>Amphisphaeriales</taxon>
        <taxon>Sporocadaceae</taxon>
        <taxon>Seiridium</taxon>
    </lineage>
</organism>
<feature type="domain" description="Ketopantoate reductase C-terminal" evidence="3">
    <location>
        <begin position="242"/>
        <end position="372"/>
    </location>
</feature>
<dbReference type="EMBL" id="JARVKF010000223">
    <property type="protein sequence ID" value="KAK9420934.1"/>
    <property type="molecule type" value="Genomic_DNA"/>
</dbReference>
<dbReference type="Gene3D" id="1.10.1040.10">
    <property type="entry name" value="N-(1-d-carboxylethyl)-l-norvaline Dehydrogenase, domain 2"/>
    <property type="match status" value="1"/>
</dbReference>
<dbReference type="InterPro" id="IPR013752">
    <property type="entry name" value="KPA_reductase"/>
</dbReference>